<dbReference type="InterPro" id="IPR006638">
    <property type="entry name" value="Elp3/MiaA/NifB-like_rSAM"/>
</dbReference>
<dbReference type="Proteomes" id="UP000191663">
    <property type="component" value="Unassembled WGS sequence"/>
</dbReference>
<keyword evidence="2" id="KW-0949">S-adenosyl-L-methionine</keyword>
<keyword evidence="3" id="KW-0479">Metal-binding</keyword>
<dbReference type="AlphaFoldDB" id="A0A1V4QF93"/>
<evidence type="ECO:0000256" key="2">
    <source>
        <dbReference type="ARBA" id="ARBA00022691"/>
    </source>
</evidence>
<reference evidence="8" key="1">
    <citation type="submission" date="2017-01" db="EMBL/GenBank/DDBJ databases">
        <title>Novel pathways for hydrocarbon cycling and metabolic interdependencies in hydrothermal sediment communities.</title>
        <authorList>
            <person name="Dombrowski N."/>
            <person name="Seitz K."/>
            <person name="Teske A."/>
            <person name="Baker B."/>
        </authorList>
    </citation>
    <scope>NUCLEOTIDE SEQUENCE [LARGE SCALE GENOMIC DNA]</scope>
</reference>
<comment type="caution">
    <text evidence="7">The sequence shown here is derived from an EMBL/GenBank/DDBJ whole genome shotgun (WGS) entry which is preliminary data.</text>
</comment>
<sequence>MRALLVNPWIYDFKAFDFWNKPLGLLIVARLLKQAGFEVQLIDNLDRSSPYFQTPTRTDIYGRGKYYYEVVDKPKPYKKIPRYYKRYGIPEKVFIELLNQIEPPDLIFVTSSMTYWYQGVFHTIRLLKEKFPRTRIILGGIYATLCKEHARRYSGADIIFSGSAEDGLLEVISELGYPVDVKPHSFILPDFALYKNLNYGVILTNRLVLEQLRFFNRRCSNIAFFDDALLYNKNFPALLKEIISGDFKLNFHTSNGLHCRYIDKELARLMLEANFKTIYLSLETTNPIVQKQTGGKVDTQEFLDAVEILKATGFQKEQIHTYILYGMPGQGYEEIIDSIKLCHKLGIHPHLCEFSPIPFTAEYKRTGFDEETDPLYHNNLFYTWFYPEYKEKLYTRIKTLLSRG</sequence>
<dbReference type="Gene3D" id="3.40.50.280">
    <property type="entry name" value="Cobalamin-binding domain"/>
    <property type="match status" value="1"/>
</dbReference>
<gene>
    <name evidence="7" type="ORF">BXT86_05365</name>
</gene>
<dbReference type="EMBL" id="MUKB01000095">
    <property type="protein sequence ID" value="OPX17647.1"/>
    <property type="molecule type" value="Genomic_DNA"/>
</dbReference>
<comment type="cofactor">
    <cofactor evidence="1">
        <name>[4Fe-4S] cluster</name>
        <dbReference type="ChEBI" id="CHEBI:49883"/>
    </cofactor>
</comment>
<dbReference type="GO" id="GO:0003824">
    <property type="term" value="F:catalytic activity"/>
    <property type="evidence" value="ECO:0007669"/>
    <property type="project" value="InterPro"/>
</dbReference>
<evidence type="ECO:0000313" key="7">
    <source>
        <dbReference type="EMBL" id="OPX17647.1"/>
    </source>
</evidence>
<dbReference type="InterPro" id="IPR058240">
    <property type="entry name" value="rSAM_sf"/>
</dbReference>
<keyword evidence="4" id="KW-0408">Iron</keyword>
<dbReference type="GO" id="GO:0051536">
    <property type="term" value="F:iron-sulfur cluster binding"/>
    <property type="evidence" value="ECO:0007669"/>
    <property type="project" value="UniProtKB-KW"/>
</dbReference>
<dbReference type="InterPro" id="IPR007197">
    <property type="entry name" value="rSAM"/>
</dbReference>
<name>A0A1V4QF93_UNCW3</name>
<dbReference type="PANTHER" id="PTHR43409:SF15">
    <property type="entry name" value="PUTATIVE-RELATED"/>
    <property type="match status" value="1"/>
</dbReference>
<dbReference type="Pfam" id="PF04055">
    <property type="entry name" value="Radical_SAM"/>
    <property type="match status" value="1"/>
</dbReference>
<dbReference type="Gene3D" id="3.20.20.70">
    <property type="entry name" value="Aldolase class I"/>
    <property type="match status" value="1"/>
</dbReference>
<evidence type="ECO:0000256" key="4">
    <source>
        <dbReference type="ARBA" id="ARBA00023004"/>
    </source>
</evidence>
<evidence type="ECO:0000313" key="8">
    <source>
        <dbReference type="Proteomes" id="UP000191663"/>
    </source>
</evidence>
<evidence type="ECO:0000256" key="3">
    <source>
        <dbReference type="ARBA" id="ARBA00022723"/>
    </source>
</evidence>
<dbReference type="GO" id="GO:0005829">
    <property type="term" value="C:cytosol"/>
    <property type="evidence" value="ECO:0007669"/>
    <property type="project" value="TreeGrafter"/>
</dbReference>
<dbReference type="InterPro" id="IPR051198">
    <property type="entry name" value="BchE-like"/>
</dbReference>
<dbReference type="InterPro" id="IPR013785">
    <property type="entry name" value="Aldolase_TIM"/>
</dbReference>
<dbReference type="GO" id="GO:0046872">
    <property type="term" value="F:metal ion binding"/>
    <property type="evidence" value="ECO:0007669"/>
    <property type="project" value="UniProtKB-KW"/>
</dbReference>
<organism evidence="7 8">
    <name type="scientific">candidate division WOR-3 bacterium 4484_100</name>
    <dbReference type="NCBI Taxonomy" id="1936077"/>
    <lineage>
        <taxon>Bacteria</taxon>
        <taxon>Bacteria division WOR-3</taxon>
    </lineage>
</organism>
<accession>A0A1V4QF93</accession>
<dbReference type="GO" id="GO:0031419">
    <property type="term" value="F:cobalamin binding"/>
    <property type="evidence" value="ECO:0007669"/>
    <property type="project" value="InterPro"/>
</dbReference>
<evidence type="ECO:0000259" key="6">
    <source>
        <dbReference type="PROSITE" id="PS51332"/>
    </source>
</evidence>
<feature type="domain" description="B12-binding" evidence="6">
    <location>
        <begin position="7"/>
        <end position="182"/>
    </location>
</feature>
<dbReference type="InterPro" id="IPR036724">
    <property type="entry name" value="Cobalamin-bd_sf"/>
</dbReference>
<dbReference type="SMART" id="SM00729">
    <property type="entry name" value="Elp3"/>
    <property type="match status" value="1"/>
</dbReference>
<evidence type="ECO:0000256" key="1">
    <source>
        <dbReference type="ARBA" id="ARBA00001966"/>
    </source>
</evidence>
<dbReference type="PANTHER" id="PTHR43409">
    <property type="entry name" value="ANAEROBIC MAGNESIUM-PROTOPORPHYRIN IX MONOMETHYL ESTER CYCLASE-RELATED"/>
    <property type="match status" value="1"/>
</dbReference>
<dbReference type="SUPFAM" id="SSF102114">
    <property type="entry name" value="Radical SAM enzymes"/>
    <property type="match status" value="1"/>
</dbReference>
<keyword evidence="5" id="KW-0411">Iron-sulfur</keyword>
<dbReference type="SUPFAM" id="SSF52242">
    <property type="entry name" value="Cobalamin (vitamin B12)-binding domain"/>
    <property type="match status" value="1"/>
</dbReference>
<proteinExistence type="predicted"/>
<evidence type="ECO:0000256" key="5">
    <source>
        <dbReference type="ARBA" id="ARBA00023014"/>
    </source>
</evidence>
<dbReference type="PROSITE" id="PS51332">
    <property type="entry name" value="B12_BINDING"/>
    <property type="match status" value="1"/>
</dbReference>
<protein>
    <recommendedName>
        <fullName evidence="6">B12-binding domain-containing protein</fullName>
    </recommendedName>
</protein>
<dbReference type="InterPro" id="IPR006158">
    <property type="entry name" value="Cobalamin-bd"/>
</dbReference>